<protein>
    <submittedName>
        <fullName evidence="1">Uncharacterized protein</fullName>
    </submittedName>
</protein>
<evidence type="ECO:0000313" key="1">
    <source>
        <dbReference type="EMBL" id="QCP49102.1"/>
    </source>
</evidence>
<organism evidence="1 2">
    <name type="scientific">Trinickia violacea</name>
    <dbReference type="NCBI Taxonomy" id="2571746"/>
    <lineage>
        <taxon>Bacteria</taxon>
        <taxon>Pseudomonadati</taxon>
        <taxon>Pseudomonadota</taxon>
        <taxon>Betaproteobacteria</taxon>
        <taxon>Burkholderiales</taxon>
        <taxon>Burkholderiaceae</taxon>
        <taxon>Trinickia</taxon>
    </lineage>
</organism>
<dbReference type="Proteomes" id="UP000298656">
    <property type="component" value="Chromosome 1"/>
</dbReference>
<reference evidence="1 2" key="1">
    <citation type="submission" date="2019-05" db="EMBL/GenBank/DDBJ databases">
        <title>Burkholderia sp. DHOD12, isolated from subtropical forest soil.</title>
        <authorList>
            <person name="Gao Z.-H."/>
            <person name="Qiu L.-H."/>
        </authorList>
    </citation>
    <scope>NUCLEOTIDE SEQUENCE [LARGE SCALE GENOMIC DNA]</scope>
    <source>
        <strain evidence="1 2">DHOD12</strain>
    </source>
</reference>
<gene>
    <name evidence="1" type="ORF">FAZ95_07870</name>
</gene>
<evidence type="ECO:0000313" key="2">
    <source>
        <dbReference type="Proteomes" id="UP000298656"/>
    </source>
</evidence>
<dbReference type="RefSeq" id="WP_137331933.1">
    <property type="nucleotide sequence ID" value="NZ_CP040077.1"/>
</dbReference>
<dbReference type="EMBL" id="CP040077">
    <property type="protein sequence ID" value="QCP49102.1"/>
    <property type="molecule type" value="Genomic_DNA"/>
</dbReference>
<proteinExistence type="predicted"/>
<accession>A0A4P8IJW1</accession>
<dbReference type="KEGG" id="tvl:FAZ95_07870"/>
<name>A0A4P8IJW1_9BURK</name>
<dbReference type="AlphaFoldDB" id="A0A4P8IJW1"/>
<keyword evidence="2" id="KW-1185">Reference proteome</keyword>
<sequence length="93" mass="10272">MISDDSDFFRCARSIGDVFGDAVALAPADGSPDNVTVFAWKDDASCPTLDELLLRAHVLEAVHPLTLQETAIRIDYGKRINWAERPFHGGQAW</sequence>
<dbReference type="OrthoDB" id="117774at2"/>